<dbReference type="AlphaFoldDB" id="A0A8I1DH16"/>
<accession>A0A8I1DH16</accession>
<dbReference type="Proteomes" id="UP000633619">
    <property type="component" value="Unassembled WGS sequence"/>
</dbReference>
<gene>
    <name evidence="1" type="ORF">I8U20_14300</name>
</gene>
<evidence type="ECO:0000313" key="1">
    <source>
        <dbReference type="EMBL" id="MBH8596461.1"/>
    </source>
</evidence>
<reference evidence="1 2" key="1">
    <citation type="submission" date="2020-12" db="EMBL/GenBank/DDBJ databases">
        <title>WGS of Thermoactinomyces spp.</title>
        <authorList>
            <person name="Cheng K."/>
        </authorList>
    </citation>
    <scope>NUCLEOTIDE SEQUENCE [LARGE SCALE GENOMIC DNA]</scope>
    <source>
        <strain evidence="2">CICC 10671\DSM 43846</strain>
    </source>
</reference>
<keyword evidence="2" id="KW-1185">Reference proteome</keyword>
<name>A0A8I1DH16_THEIN</name>
<evidence type="ECO:0008006" key="3">
    <source>
        <dbReference type="Google" id="ProtNLM"/>
    </source>
</evidence>
<sequence length="130" mass="15317">MEKTVTIDGKEVRLKATAALPIRYKSQFGRDFFSDILKLLKLFPLKDLDLDKDEVDQDALKYIDHVDFEVFYNLIWTMAKNADKSIPDPETWFDQFDMFSLEDVLPDLFELLEGVMGTKKKTRHQHQKSR</sequence>
<proteinExistence type="predicted"/>
<organism evidence="1 2">
    <name type="scientific">Thermoactinomyces intermedius</name>
    <dbReference type="NCBI Taxonomy" id="2024"/>
    <lineage>
        <taxon>Bacteria</taxon>
        <taxon>Bacillati</taxon>
        <taxon>Bacillota</taxon>
        <taxon>Bacilli</taxon>
        <taxon>Bacillales</taxon>
        <taxon>Thermoactinomycetaceae</taxon>
        <taxon>Thermoactinomyces</taxon>
    </lineage>
</organism>
<comment type="caution">
    <text evidence="1">The sequence shown here is derived from an EMBL/GenBank/DDBJ whole genome shotgun (WGS) entry which is preliminary data.</text>
</comment>
<dbReference type="RefSeq" id="WP_181732026.1">
    <property type="nucleotide sequence ID" value="NZ_JACEIR010000005.1"/>
</dbReference>
<evidence type="ECO:0000313" key="2">
    <source>
        <dbReference type="Proteomes" id="UP000633619"/>
    </source>
</evidence>
<protein>
    <recommendedName>
        <fullName evidence="3">Prophage pi2 protein 40</fullName>
    </recommendedName>
</protein>
<dbReference type="EMBL" id="JAECVW010000023">
    <property type="protein sequence ID" value="MBH8596461.1"/>
    <property type="molecule type" value="Genomic_DNA"/>
</dbReference>